<proteinExistence type="predicted"/>
<dbReference type="Gene3D" id="2.60.40.1120">
    <property type="entry name" value="Carboxypeptidase-like, regulatory domain"/>
    <property type="match status" value="1"/>
</dbReference>
<dbReference type="InterPro" id="IPR043741">
    <property type="entry name" value="DUF5686"/>
</dbReference>
<dbReference type="AlphaFoldDB" id="A0A937A6M7"/>
<protein>
    <submittedName>
        <fullName evidence="2">Carboxypeptidase-like regulatory domain-containing protein</fullName>
    </submittedName>
</protein>
<dbReference type="SUPFAM" id="SSF49464">
    <property type="entry name" value="Carboxypeptidase regulatory domain-like"/>
    <property type="match status" value="1"/>
</dbReference>
<name>A0A937A6M7_9BACT</name>
<evidence type="ECO:0000256" key="1">
    <source>
        <dbReference type="SAM" id="SignalP"/>
    </source>
</evidence>
<dbReference type="Pfam" id="PF18939">
    <property type="entry name" value="DUF5686"/>
    <property type="match status" value="1"/>
</dbReference>
<feature type="signal peptide" evidence="1">
    <location>
        <begin position="1"/>
        <end position="20"/>
    </location>
</feature>
<evidence type="ECO:0000313" key="2">
    <source>
        <dbReference type="EMBL" id="MBL0764575.1"/>
    </source>
</evidence>
<dbReference type="RefSeq" id="WP_201918274.1">
    <property type="nucleotide sequence ID" value="NZ_JAERQG010000001.1"/>
</dbReference>
<dbReference type="EMBL" id="JAERQG010000001">
    <property type="protein sequence ID" value="MBL0764575.1"/>
    <property type="molecule type" value="Genomic_DNA"/>
</dbReference>
<keyword evidence="1" id="KW-0732">Signal</keyword>
<dbReference type="InterPro" id="IPR008969">
    <property type="entry name" value="CarboxyPept-like_regulatory"/>
</dbReference>
<gene>
    <name evidence="2" type="ORF">JKP34_04870</name>
</gene>
<accession>A0A937A6M7</accession>
<dbReference type="Pfam" id="PF13715">
    <property type="entry name" value="CarbopepD_reg_2"/>
    <property type="match status" value="1"/>
</dbReference>
<feature type="chain" id="PRO_5037174923" evidence="1">
    <location>
        <begin position="21"/>
        <end position="884"/>
    </location>
</feature>
<keyword evidence="2" id="KW-0645">Protease</keyword>
<keyword evidence="2" id="KW-0378">Hydrolase</keyword>
<sequence length="884" mass="101369">MAKYLVFLLLTTITIYNAFAQGVRGTIYDENGSLLPFATIYVPGSGSGTSTNADAYYELNLPQGKYQIEYKFIGYDTQIKEIEITEGFTRQDVYLAPQTLLLNEVVTSATATDPANWMMRRAIAKSSYHRQFIDGYKARVYVKGKGRITDIPFYLRGVLKKEGIDTSTLIITESVSEISYKRPNQFKEKVISIYASKETDFNANPMPYIAGSFYQEEIGEAISPLSTKAFKYYKFKHLGAFMDGNHLINRIRVTPKVDAPNVFEGEIQLVEEDWALYSVDLTTQIDFGIKFRIKQVYEFIDQASWMPITHHLMADGEVMGVDFEFDYLASVSNYSVQLNPAFPKQIVIVDADKKSNSAKEENLSIQTLKKQSGSKKEVVVEDLSEIVEQFEKNETDSLEKIDVVGIYDFKIDSMAFNQDSLFWSKVRPIPLSINEKRGYAKIDSLSILRAERDQADSAKNAKRGTFQITDILFGGRYNLDSAGKNQFIIYNALLSTQFNTVEGLNVDYSLGFKRKLPSTIQNVDLSAKDYTYYNSPYLLLKPTLRYAAARNTFTGKLMAKYRFSTGNLALTGGRYVSQFNDLPALSPLINTSFTLVWEQNFMKLYEKDFLQLAFDKRFSSKWNISGNLNFEQRYKLLNNTDYSFINWKREFTPNIPNHVRLIEEFQNQRALTAEVKLTYRPNVKYVIRNGVRRPIFKDAQQISFGYYKGISELFGSDVNFDRVELEYRNDIDFGLKGTLFYDLKVGGFLNNSALGFMDFAHFPGNRSFVTQADPVKSFRLLDYYLYSTDAQYAQGFLFHRFRKFFITQIPATRLFGLREGAFANYLYTPDSKNYMEFGYSLEGILNFFRVEFATSFEDLKYQGWGIRVGISTTLGSSVQVNVED</sequence>
<keyword evidence="3" id="KW-1185">Reference proteome</keyword>
<organism evidence="2 3">
    <name type="scientific">Marivirga atlantica</name>
    <dbReference type="NCBI Taxonomy" id="1548457"/>
    <lineage>
        <taxon>Bacteria</taxon>
        <taxon>Pseudomonadati</taxon>
        <taxon>Bacteroidota</taxon>
        <taxon>Cytophagia</taxon>
        <taxon>Cytophagales</taxon>
        <taxon>Marivirgaceae</taxon>
        <taxon>Marivirga</taxon>
    </lineage>
</organism>
<dbReference type="Proteomes" id="UP000642920">
    <property type="component" value="Unassembled WGS sequence"/>
</dbReference>
<dbReference type="GO" id="GO:0004180">
    <property type="term" value="F:carboxypeptidase activity"/>
    <property type="evidence" value="ECO:0007669"/>
    <property type="project" value="UniProtKB-KW"/>
</dbReference>
<reference evidence="2" key="1">
    <citation type="submission" date="2021-01" db="EMBL/GenBank/DDBJ databases">
        <title>Marivirga sp. nov., isolated from intertidal surface sediments.</title>
        <authorList>
            <person name="Zhang M."/>
        </authorList>
    </citation>
    <scope>NUCLEOTIDE SEQUENCE</scope>
    <source>
        <strain evidence="2">SM1354</strain>
    </source>
</reference>
<keyword evidence="2" id="KW-0121">Carboxypeptidase</keyword>
<comment type="caution">
    <text evidence="2">The sequence shown here is derived from an EMBL/GenBank/DDBJ whole genome shotgun (WGS) entry which is preliminary data.</text>
</comment>
<evidence type="ECO:0000313" key="3">
    <source>
        <dbReference type="Proteomes" id="UP000642920"/>
    </source>
</evidence>